<feature type="transmembrane region" description="Helical" evidence="6">
    <location>
        <begin position="202"/>
        <end position="220"/>
    </location>
</feature>
<dbReference type="InterPro" id="IPR003339">
    <property type="entry name" value="ABC/ECF_trnsptr_transmembrane"/>
</dbReference>
<evidence type="ECO:0008006" key="9">
    <source>
        <dbReference type="Google" id="ProtNLM"/>
    </source>
</evidence>
<accession>A0ABZ3FCR2</accession>
<evidence type="ECO:0000256" key="5">
    <source>
        <dbReference type="ARBA" id="ARBA00023136"/>
    </source>
</evidence>
<proteinExistence type="predicted"/>
<feature type="transmembrane region" description="Helical" evidence="6">
    <location>
        <begin position="20"/>
        <end position="45"/>
    </location>
</feature>
<name>A0ABZ3FCR2_9FIRM</name>
<feature type="transmembrane region" description="Helical" evidence="6">
    <location>
        <begin position="79"/>
        <end position="97"/>
    </location>
</feature>
<dbReference type="RefSeq" id="WP_206924572.1">
    <property type="nucleotide sequence ID" value="NZ_CP154622.1"/>
</dbReference>
<keyword evidence="2" id="KW-1003">Cell membrane</keyword>
<dbReference type="CDD" id="cd16914">
    <property type="entry name" value="EcfT"/>
    <property type="match status" value="1"/>
</dbReference>
<evidence type="ECO:0000256" key="1">
    <source>
        <dbReference type="ARBA" id="ARBA00004141"/>
    </source>
</evidence>
<keyword evidence="3 6" id="KW-0812">Transmembrane</keyword>
<dbReference type="InterPro" id="IPR051611">
    <property type="entry name" value="ECF_transporter_component"/>
</dbReference>
<keyword evidence="8" id="KW-1185">Reference proteome</keyword>
<feature type="transmembrane region" description="Helical" evidence="6">
    <location>
        <begin position="117"/>
        <end position="133"/>
    </location>
</feature>
<protein>
    <recommendedName>
        <fullName evidence="9">Cobalt transport protein</fullName>
    </recommendedName>
</protein>
<dbReference type="PANTHER" id="PTHR34857">
    <property type="entry name" value="SLL0384 PROTEIN"/>
    <property type="match status" value="1"/>
</dbReference>
<evidence type="ECO:0000256" key="6">
    <source>
        <dbReference type="SAM" id="Phobius"/>
    </source>
</evidence>
<organism evidence="7 8">
    <name type="scientific">Terrisporobacter petrolearius</name>
    <dbReference type="NCBI Taxonomy" id="1460447"/>
    <lineage>
        <taxon>Bacteria</taxon>
        <taxon>Bacillati</taxon>
        <taxon>Bacillota</taxon>
        <taxon>Clostridia</taxon>
        <taxon>Peptostreptococcales</taxon>
        <taxon>Peptostreptococcaceae</taxon>
        <taxon>Terrisporobacter</taxon>
    </lineage>
</organism>
<keyword evidence="5 6" id="KW-0472">Membrane</keyword>
<evidence type="ECO:0000256" key="3">
    <source>
        <dbReference type="ARBA" id="ARBA00022692"/>
    </source>
</evidence>
<evidence type="ECO:0000313" key="8">
    <source>
        <dbReference type="Proteomes" id="UP001477947"/>
    </source>
</evidence>
<reference evidence="7 8" key="1">
    <citation type="submission" date="2024-04" db="EMBL/GenBank/DDBJ databases">
        <title>Isolation and characterization of novel acetogenic strains of the genera Terrisporobacter and Acetoanaerobium.</title>
        <authorList>
            <person name="Boeer T."/>
            <person name="Schueler M.A."/>
            <person name="Lueschen A."/>
            <person name="Eysell L."/>
            <person name="Droege J."/>
            <person name="Heinemann M."/>
            <person name="Engelhardt L."/>
            <person name="Basen M."/>
            <person name="Daniel R."/>
        </authorList>
    </citation>
    <scope>NUCLEOTIDE SEQUENCE [LARGE SCALE GENOMIC DNA]</scope>
    <source>
        <strain evidence="7 8">ELB</strain>
    </source>
</reference>
<sequence length="221" mass="25449">MKYLSKINPVFKLILSALMFIYSMINNSIYPLVIYLGIVLLAMIMDGLYERVIAGIIPAIILFLPITSINYLFGSSLEFSLVCGIRILYIFVAFILFDSTTSLSDFTRSLHKFNFPLLLNIGLTITIRFIPILKNEIKKINDSFKVRMKNKNTSINIRYRATIVPTVFKIINISDDLTMALNMRAFGIGNYSSYKEIKIHTMDYLFIIINLILMVVLIWIF</sequence>
<feature type="transmembrane region" description="Helical" evidence="6">
    <location>
        <begin position="51"/>
        <end position="72"/>
    </location>
</feature>
<gene>
    <name evidence="7" type="ORF">TPELB_10590</name>
</gene>
<evidence type="ECO:0000313" key="7">
    <source>
        <dbReference type="EMBL" id="XAM40749.1"/>
    </source>
</evidence>
<evidence type="ECO:0000256" key="2">
    <source>
        <dbReference type="ARBA" id="ARBA00022475"/>
    </source>
</evidence>
<dbReference type="Pfam" id="PF02361">
    <property type="entry name" value="CbiQ"/>
    <property type="match status" value="1"/>
</dbReference>
<comment type="subcellular location">
    <subcellularLocation>
        <location evidence="1">Membrane</location>
        <topology evidence="1">Multi-pass membrane protein</topology>
    </subcellularLocation>
</comment>
<dbReference type="PANTHER" id="PTHR34857:SF2">
    <property type="entry name" value="SLL0384 PROTEIN"/>
    <property type="match status" value="1"/>
</dbReference>
<evidence type="ECO:0000256" key="4">
    <source>
        <dbReference type="ARBA" id="ARBA00022989"/>
    </source>
</evidence>
<dbReference type="Proteomes" id="UP001477947">
    <property type="component" value="Chromosome"/>
</dbReference>
<keyword evidence="4 6" id="KW-1133">Transmembrane helix</keyword>
<dbReference type="EMBL" id="CP154622">
    <property type="protein sequence ID" value="XAM40749.1"/>
    <property type="molecule type" value="Genomic_DNA"/>
</dbReference>